<dbReference type="InterPro" id="IPR037151">
    <property type="entry name" value="AlkB-like_sf"/>
</dbReference>
<dbReference type="Gene3D" id="2.60.120.590">
    <property type="entry name" value="Alpha-ketoglutarate-dependent dioxygenase AlkB-like"/>
    <property type="match status" value="1"/>
</dbReference>
<dbReference type="SUPFAM" id="SSF54928">
    <property type="entry name" value="RNA-binding domain, RBD"/>
    <property type="match status" value="1"/>
</dbReference>
<dbReference type="PROSITE" id="PS50102">
    <property type="entry name" value="RRM"/>
    <property type="match status" value="1"/>
</dbReference>
<dbReference type="InterPro" id="IPR027450">
    <property type="entry name" value="AlkB-like"/>
</dbReference>
<dbReference type="EMBL" id="JANAVB010030816">
    <property type="protein sequence ID" value="KAJ6813065.1"/>
    <property type="molecule type" value="Genomic_DNA"/>
</dbReference>
<dbReference type="InterPro" id="IPR012677">
    <property type="entry name" value="Nucleotide-bd_a/b_plait_sf"/>
</dbReference>
<dbReference type="InterPro" id="IPR005123">
    <property type="entry name" value="Oxoglu/Fe-dep_dioxygenase_dom"/>
</dbReference>
<feature type="compositionally biased region" description="Basic residues" evidence="3">
    <location>
        <begin position="1"/>
        <end position="10"/>
    </location>
</feature>
<dbReference type="Pfam" id="PF13532">
    <property type="entry name" value="2OG-FeII_Oxy_2"/>
    <property type="match status" value="1"/>
</dbReference>
<dbReference type="GO" id="GO:0032451">
    <property type="term" value="F:demethylase activity"/>
    <property type="evidence" value="ECO:0007669"/>
    <property type="project" value="TreeGrafter"/>
</dbReference>
<dbReference type="SUPFAM" id="SSF51197">
    <property type="entry name" value="Clavaminate synthase-like"/>
    <property type="match status" value="1"/>
</dbReference>
<feature type="domain" description="RRM" evidence="4">
    <location>
        <begin position="20"/>
        <end position="98"/>
    </location>
</feature>
<evidence type="ECO:0000259" key="4">
    <source>
        <dbReference type="PROSITE" id="PS50102"/>
    </source>
</evidence>
<dbReference type="PROSITE" id="PS51471">
    <property type="entry name" value="FE2OG_OXY"/>
    <property type="match status" value="1"/>
</dbReference>
<keyword evidence="7" id="KW-1185">Reference proteome</keyword>
<name>A0AAX6FAV4_IRIPA</name>
<reference evidence="6" key="2">
    <citation type="submission" date="2023-04" db="EMBL/GenBank/DDBJ databases">
        <authorList>
            <person name="Bruccoleri R.E."/>
            <person name="Oakeley E.J."/>
            <person name="Faust A.-M."/>
            <person name="Dessus-Babus S."/>
            <person name="Altorfer M."/>
            <person name="Burckhardt D."/>
            <person name="Oertli M."/>
            <person name="Naumann U."/>
            <person name="Petersen F."/>
            <person name="Wong J."/>
        </authorList>
    </citation>
    <scope>NUCLEOTIDE SEQUENCE</scope>
    <source>
        <strain evidence="6">GSM-AAB239-AS_SAM_17_03QT</strain>
        <tissue evidence="6">Leaf</tissue>
    </source>
</reference>
<dbReference type="GO" id="GO:0016491">
    <property type="term" value="F:oxidoreductase activity"/>
    <property type="evidence" value="ECO:0007669"/>
    <property type="project" value="TreeGrafter"/>
</dbReference>
<dbReference type="GO" id="GO:0070988">
    <property type="term" value="P:demethylation"/>
    <property type="evidence" value="ECO:0007669"/>
    <property type="project" value="InterPro"/>
</dbReference>
<evidence type="ECO:0000256" key="2">
    <source>
        <dbReference type="PROSITE-ProRule" id="PRU00176"/>
    </source>
</evidence>
<feature type="region of interest" description="Disordered" evidence="3">
    <location>
        <begin position="1"/>
        <end position="20"/>
    </location>
</feature>
<comment type="caution">
    <text evidence="6">The sequence shown here is derived from an EMBL/GenBank/DDBJ whole genome shotgun (WGS) entry which is preliminary data.</text>
</comment>
<dbReference type="InterPro" id="IPR035979">
    <property type="entry name" value="RBD_domain_sf"/>
</dbReference>
<dbReference type="InterPro" id="IPR000504">
    <property type="entry name" value="RRM_dom"/>
</dbReference>
<gene>
    <name evidence="6" type="ORF">M6B38_145255</name>
</gene>
<proteinExistence type="inferred from homology"/>
<evidence type="ECO:0000256" key="3">
    <source>
        <dbReference type="SAM" id="MobiDB-lite"/>
    </source>
</evidence>
<evidence type="ECO:0000256" key="1">
    <source>
        <dbReference type="ARBA" id="ARBA00007879"/>
    </source>
</evidence>
<accession>A0AAX6FAV4</accession>
<dbReference type="FunFam" id="2.60.120.590:FF:000018">
    <property type="entry name" value="ALKylated DNA repair protein AlkB homolog"/>
    <property type="match status" value="1"/>
</dbReference>
<dbReference type="PANTHER" id="PTHR12463">
    <property type="entry name" value="OXYGENASE-RELATED"/>
    <property type="match status" value="1"/>
</dbReference>
<dbReference type="SMART" id="SM00360">
    <property type="entry name" value="RRM"/>
    <property type="match status" value="1"/>
</dbReference>
<protein>
    <submittedName>
        <fullName evidence="6">Uncharacterized protein</fullName>
    </submittedName>
</protein>
<sequence>MDRARSKFARPKQSNDGTSPNLYVANCGPKVGISHNSIASAFGKFGKVVGVHAADDSGVRVIVCFSEVAAAQAAFKALNGCPCQDLGGRTLHIRYSVPQPEKVRCNDSLSVYMFSSELEIAGIYLVHDFITSNQEQDLLEAVDARPWRSLSKRRVQHYGYEFLYETRNVDTKKFLGELPSFVSPILEKICSFPSLNDKKSRLMDQLTVNEYPSGVGLSPHIDTHSAFDELLFSLSIAGPCIMEFRKYEHGTWRPPSSEDVDMEGDSTRDCPNFLRKAILLPPRSMLLLSGEGRYAWHHYIPHHKVDVVRGQEIKRHQRRVSFTFRKVRDGPCRCEYKQYCDSQREDTDS</sequence>
<dbReference type="PANTHER" id="PTHR12463:SF1">
    <property type="entry name" value="2-OXOGLUTARATE AND FE-DEPENDENT OXYGENASE FAMILY PROTEIN"/>
    <property type="match status" value="1"/>
</dbReference>
<evidence type="ECO:0000313" key="6">
    <source>
        <dbReference type="EMBL" id="KAJ6813065.1"/>
    </source>
</evidence>
<dbReference type="AlphaFoldDB" id="A0AAX6FAV4"/>
<feature type="domain" description="Fe2OG dioxygenase" evidence="5">
    <location>
        <begin position="202"/>
        <end position="328"/>
    </location>
</feature>
<organism evidence="6 7">
    <name type="scientific">Iris pallida</name>
    <name type="common">Sweet iris</name>
    <dbReference type="NCBI Taxonomy" id="29817"/>
    <lineage>
        <taxon>Eukaryota</taxon>
        <taxon>Viridiplantae</taxon>
        <taxon>Streptophyta</taxon>
        <taxon>Embryophyta</taxon>
        <taxon>Tracheophyta</taxon>
        <taxon>Spermatophyta</taxon>
        <taxon>Magnoliopsida</taxon>
        <taxon>Liliopsida</taxon>
        <taxon>Asparagales</taxon>
        <taxon>Iridaceae</taxon>
        <taxon>Iridoideae</taxon>
        <taxon>Irideae</taxon>
        <taxon>Iris</taxon>
    </lineage>
</organism>
<dbReference type="GO" id="GO:0003723">
    <property type="term" value="F:RNA binding"/>
    <property type="evidence" value="ECO:0007669"/>
    <property type="project" value="UniProtKB-UniRule"/>
</dbReference>
<evidence type="ECO:0000313" key="7">
    <source>
        <dbReference type="Proteomes" id="UP001140949"/>
    </source>
</evidence>
<reference evidence="6" key="1">
    <citation type="journal article" date="2023" name="GigaByte">
        <title>Genome assembly of the bearded iris, Iris pallida Lam.</title>
        <authorList>
            <person name="Bruccoleri R.E."/>
            <person name="Oakeley E.J."/>
            <person name="Faust A.M.E."/>
            <person name="Altorfer M."/>
            <person name="Dessus-Babus S."/>
            <person name="Burckhardt D."/>
            <person name="Oertli M."/>
            <person name="Naumann U."/>
            <person name="Petersen F."/>
            <person name="Wong J."/>
        </authorList>
    </citation>
    <scope>NUCLEOTIDE SEQUENCE</scope>
    <source>
        <strain evidence="6">GSM-AAB239-AS_SAM_17_03QT</strain>
    </source>
</reference>
<dbReference type="Gene3D" id="3.30.70.330">
    <property type="match status" value="1"/>
</dbReference>
<keyword evidence="2" id="KW-0694">RNA-binding</keyword>
<dbReference type="InterPro" id="IPR032857">
    <property type="entry name" value="ALKBH4"/>
</dbReference>
<dbReference type="Proteomes" id="UP001140949">
    <property type="component" value="Unassembled WGS sequence"/>
</dbReference>
<evidence type="ECO:0000259" key="5">
    <source>
        <dbReference type="PROSITE" id="PS51471"/>
    </source>
</evidence>
<comment type="similarity">
    <text evidence="1">Belongs to the alkB family.</text>
</comment>